<evidence type="ECO:0000256" key="3">
    <source>
        <dbReference type="SAM" id="MobiDB-lite"/>
    </source>
</evidence>
<dbReference type="PANTHER" id="PTHR46147">
    <property type="entry name" value="HISTONE-LYSINE N-METHYLTRANSFERASE ASH1"/>
    <property type="match status" value="1"/>
</dbReference>
<organism evidence="4 5">
    <name type="scientific">Aldrovandia affinis</name>
    <dbReference type="NCBI Taxonomy" id="143900"/>
    <lineage>
        <taxon>Eukaryota</taxon>
        <taxon>Metazoa</taxon>
        <taxon>Chordata</taxon>
        <taxon>Craniata</taxon>
        <taxon>Vertebrata</taxon>
        <taxon>Euteleostomi</taxon>
        <taxon>Actinopterygii</taxon>
        <taxon>Neopterygii</taxon>
        <taxon>Teleostei</taxon>
        <taxon>Notacanthiformes</taxon>
        <taxon>Halosauridae</taxon>
        <taxon>Aldrovandia</taxon>
    </lineage>
</organism>
<sequence>MRPAVPPPQFHSSSHVKLTTAAKHKIKLGSKQIPAAGMEDAQSLLAAPKGGGGNSPNVRIHKRKHKHKHVEEQLSRSDREDLGGLFSGAKNACFLGLLSKRLGMSDKEPALPKLRDKQRNQQSADTLLRSSRNIFEVDTLSTLPLSEPQQWKCTRKRGELVRDFHTACTHRHSDSVRTGKDLSPDLLGRFRSPQQAQAAVGNVRQNLKSFGVYRERNMVPFINGRVEKVQQTFHCPNASLGECSHPLKKRFKRKEMEELQCEVRKMCAFSTILSTKKNLDHVNKILKAKRLQRQAKTGNNVVKRRRGRPRKQLSPPDEEGGRGGGGARGPDARAGEDSIADAIESVVHMARERPDPSARGSQRWSEALAEVRPDRAPRRCRRGNAREEVAVPMSRQSGAGFFPASYSLVRSSL</sequence>
<dbReference type="AlphaFoldDB" id="A0AAD7S611"/>
<feature type="region of interest" description="Disordered" evidence="3">
    <location>
        <begin position="47"/>
        <end position="76"/>
    </location>
</feature>
<gene>
    <name evidence="4" type="ORF">AAFF_G00016450</name>
</gene>
<feature type="region of interest" description="Disordered" evidence="3">
    <location>
        <begin position="291"/>
        <end position="334"/>
    </location>
</feature>
<evidence type="ECO:0000256" key="2">
    <source>
        <dbReference type="ARBA" id="ARBA00023242"/>
    </source>
</evidence>
<comment type="caution">
    <text evidence="4">The sequence shown here is derived from an EMBL/GenBank/DDBJ whole genome shotgun (WGS) entry which is preliminary data.</text>
</comment>
<evidence type="ECO:0000313" key="4">
    <source>
        <dbReference type="EMBL" id="KAJ8396579.1"/>
    </source>
</evidence>
<feature type="compositionally biased region" description="Basic residues" evidence="3">
    <location>
        <begin position="302"/>
        <end position="311"/>
    </location>
</feature>
<evidence type="ECO:0000313" key="5">
    <source>
        <dbReference type="Proteomes" id="UP001221898"/>
    </source>
</evidence>
<dbReference type="GO" id="GO:0005654">
    <property type="term" value="C:nucleoplasm"/>
    <property type="evidence" value="ECO:0007669"/>
    <property type="project" value="TreeGrafter"/>
</dbReference>
<proteinExistence type="predicted"/>
<dbReference type="PANTHER" id="PTHR46147:SF2">
    <property type="entry name" value="SET-BINDING PROTEIN"/>
    <property type="match status" value="1"/>
</dbReference>
<reference evidence="4" key="1">
    <citation type="journal article" date="2023" name="Science">
        <title>Genome structures resolve the early diversification of teleost fishes.</title>
        <authorList>
            <person name="Parey E."/>
            <person name="Louis A."/>
            <person name="Montfort J."/>
            <person name="Bouchez O."/>
            <person name="Roques C."/>
            <person name="Iampietro C."/>
            <person name="Lluch J."/>
            <person name="Castinel A."/>
            <person name="Donnadieu C."/>
            <person name="Desvignes T."/>
            <person name="Floi Bucao C."/>
            <person name="Jouanno E."/>
            <person name="Wen M."/>
            <person name="Mejri S."/>
            <person name="Dirks R."/>
            <person name="Jansen H."/>
            <person name="Henkel C."/>
            <person name="Chen W.J."/>
            <person name="Zahm M."/>
            <person name="Cabau C."/>
            <person name="Klopp C."/>
            <person name="Thompson A.W."/>
            <person name="Robinson-Rechavi M."/>
            <person name="Braasch I."/>
            <person name="Lecointre G."/>
            <person name="Bobe J."/>
            <person name="Postlethwait J.H."/>
            <person name="Berthelot C."/>
            <person name="Roest Crollius H."/>
            <person name="Guiguen Y."/>
        </authorList>
    </citation>
    <scope>NUCLEOTIDE SEQUENCE</scope>
    <source>
        <strain evidence="4">NC1722</strain>
    </source>
</reference>
<name>A0AAD7S611_9TELE</name>
<feature type="compositionally biased region" description="Basic residues" evidence="3">
    <location>
        <begin position="59"/>
        <end position="68"/>
    </location>
</feature>
<dbReference type="EMBL" id="JAINUG010000105">
    <property type="protein sequence ID" value="KAJ8396579.1"/>
    <property type="molecule type" value="Genomic_DNA"/>
</dbReference>
<dbReference type="GO" id="GO:0006355">
    <property type="term" value="P:regulation of DNA-templated transcription"/>
    <property type="evidence" value="ECO:0007669"/>
    <property type="project" value="TreeGrafter"/>
</dbReference>
<accession>A0AAD7S611</accession>
<dbReference type="GO" id="GO:0042800">
    <property type="term" value="F:histone H3K4 methyltransferase activity"/>
    <property type="evidence" value="ECO:0007669"/>
    <property type="project" value="TreeGrafter"/>
</dbReference>
<comment type="subcellular location">
    <subcellularLocation>
        <location evidence="1">Nucleus</location>
    </subcellularLocation>
</comment>
<keyword evidence="5" id="KW-1185">Reference proteome</keyword>
<evidence type="ECO:0000256" key="1">
    <source>
        <dbReference type="ARBA" id="ARBA00004123"/>
    </source>
</evidence>
<dbReference type="Proteomes" id="UP001221898">
    <property type="component" value="Unassembled WGS sequence"/>
</dbReference>
<protein>
    <submittedName>
        <fullName evidence="4">Uncharacterized protein</fullName>
    </submittedName>
</protein>
<keyword evidence="2" id="KW-0539">Nucleus</keyword>
<feature type="region of interest" description="Disordered" evidence="3">
    <location>
        <begin position="348"/>
        <end position="377"/>
    </location>
</feature>